<evidence type="ECO:0000313" key="3">
    <source>
        <dbReference type="Proteomes" id="UP000184295"/>
    </source>
</evidence>
<proteinExistence type="predicted"/>
<dbReference type="OrthoDB" id="153025at2"/>
<dbReference type="CDD" id="cd00761">
    <property type="entry name" value="Glyco_tranf_GTA_type"/>
    <property type="match status" value="1"/>
</dbReference>
<dbReference type="InterPro" id="IPR029044">
    <property type="entry name" value="Nucleotide-diphossugar_trans"/>
</dbReference>
<dbReference type="GO" id="GO:0016758">
    <property type="term" value="F:hexosyltransferase activity"/>
    <property type="evidence" value="ECO:0007669"/>
    <property type="project" value="UniProtKB-ARBA"/>
</dbReference>
<sequence>MLSGEQITVVITAYNSQETISRAIDSVLDQTVQPKEIIVVDDGSTDATAQILLSFDDKIRVISQRNQGPSAARNTGIKAAKTTWIALLDGDDLWHREKLQRQIKALECTDELDLIASSWSRTPPDPGPFTCTLTRLSYISLLIMNRFQTSTVLVKKASIEEHGGFNPSLDTVEDWAMWLKLSSSKRLAILEQPLVLYRDNPTGVSKDLNEFFKKTVLLIDQEASQGLLNTDLFNKVAAWHYLRIAANMGLTKQYQSALQVVLALYRSKYRANAFPAARDYLAPFLISRLRRRKLVGSSQ</sequence>
<name>A0A1M4VBT1_9ACTN</name>
<dbReference type="SUPFAM" id="SSF53448">
    <property type="entry name" value="Nucleotide-diphospho-sugar transferases"/>
    <property type="match status" value="1"/>
</dbReference>
<dbReference type="InterPro" id="IPR001173">
    <property type="entry name" value="Glyco_trans_2-like"/>
</dbReference>
<evidence type="ECO:0000313" key="2">
    <source>
        <dbReference type="EMBL" id="SHE66330.1"/>
    </source>
</evidence>
<dbReference type="Proteomes" id="UP000184295">
    <property type="component" value="Unassembled WGS sequence"/>
</dbReference>
<dbReference type="PANTHER" id="PTHR22916">
    <property type="entry name" value="GLYCOSYLTRANSFERASE"/>
    <property type="match status" value="1"/>
</dbReference>
<dbReference type="EMBL" id="FQUL01000015">
    <property type="protein sequence ID" value="SHE66330.1"/>
    <property type="molecule type" value="Genomic_DNA"/>
</dbReference>
<accession>A0A1M4VBT1</accession>
<dbReference type="STRING" id="1121881.SAMN02745225_01265"/>
<dbReference type="AlphaFoldDB" id="A0A1M4VBT1"/>
<keyword evidence="3" id="KW-1185">Reference proteome</keyword>
<feature type="domain" description="Glycosyltransferase 2-like" evidence="1">
    <location>
        <begin position="8"/>
        <end position="109"/>
    </location>
</feature>
<organism evidence="2 3">
    <name type="scientific">Ferrithrix thermotolerans DSM 19514</name>
    <dbReference type="NCBI Taxonomy" id="1121881"/>
    <lineage>
        <taxon>Bacteria</taxon>
        <taxon>Bacillati</taxon>
        <taxon>Actinomycetota</taxon>
        <taxon>Acidimicrobiia</taxon>
        <taxon>Acidimicrobiales</taxon>
        <taxon>Acidimicrobiaceae</taxon>
        <taxon>Ferrithrix</taxon>
    </lineage>
</organism>
<evidence type="ECO:0000259" key="1">
    <source>
        <dbReference type="Pfam" id="PF00535"/>
    </source>
</evidence>
<dbReference type="RefSeq" id="WP_084660258.1">
    <property type="nucleotide sequence ID" value="NZ_FQUL01000015.1"/>
</dbReference>
<keyword evidence="2" id="KW-0808">Transferase</keyword>
<gene>
    <name evidence="2" type="ORF">SAMN02745225_01265</name>
</gene>
<dbReference type="Gene3D" id="3.90.550.10">
    <property type="entry name" value="Spore Coat Polysaccharide Biosynthesis Protein SpsA, Chain A"/>
    <property type="match status" value="1"/>
</dbReference>
<protein>
    <submittedName>
        <fullName evidence="2">Glycosyltransferase involved in cell wall bisynthesis</fullName>
    </submittedName>
</protein>
<dbReference type="PANTHER" id="PTHR22916:SF3">
    <property type="entry name" value="UDP-GLCNAC:BETAGAL BETA-1,3-N-ACETYLGLUCOSAMINYLTRANSFERASE-LIKE PROTEIN 1"/>
    <property type="match status" value="1"/>
</dbReference>
<reference evidence="3" key="1">
    <citation type="submission" date="2016-11" db="EMBL/GenBank/DDBJ databases">
        <authorList>
            <person name="Varghese N."/>
            <person name="Submissions S."/>
        </authorList>
    </citation>
    <scope>NUCLEOTIDE SEQUENCE [LARGE SCALE GENOMIC DNA]</scope>
    <source>
        <strain evidence="3">DSM 19514</strain>
    </source>
</reference>
<dbReference type="Pfam" id="PF00535">
    <property type="entry name" value="Glycos_transf_2"/>
    <property type="match status" value="1"/>
</dbReference>